<keyword evidence="1" id="KW-0808">Transferase</keyword>
<dbReference type="Pfam" id="PF13439">
    <property type="entry name" value="Glyco_transf_4"/>
    <property type="match status" value="1"/>
</dbReference>
<evidence type="ECO:0000313" key="4">
    <source>
        <dbReference type="EMBL" id="OGF35074.1"/>
    </source>
</evidence>
<evidence type="ECO:0008006" key="6">
    <source>
        <dbReference type="Google" id="ProtNLM"/>
    </source>
</evidence>
<evidence type="ECO:0000259" key="2">
    <source>
        <dbReference type="Pfam" id="PF00534"/>
    </source>
</evidence>
<accession>A0A1F5T7Z9</accession>
<dbReference type="Pfam" id="PF00534">
    <property type="entry name" value="Glycos_transf_1"/>
    <property type="match status" value="1"/>
</dbReference>
<name>A0A1F5T7Z9_9BACT</name>
<dbReference type="GO" id="GO:0009103">
    <property type="term" value="P:lipopolysaccharide biosynthetic process"/>
    <property type="evidence" value="ECO:0007669"/>
    <property type="project" value="TreeGrafter"/>
</dbReference>
<comment type="caution">
    <text evidence="4">The sequence shown here is derived from an EMBL/GenBank/DDBJ whole genome shotgun (WGS) entry which is preliminary data.</text>
</comment>
<dbReference type="SUPFAM" id="SSF53756">
    <property type="entry name" value="UDP-Glycosyltransferase/glycogen phosphorylase"/>
    <property type="match status" value="1"/>
</dbReference>
<dbReference type="CDD" id="cd03809">
    <property type="entry name" value="GT4_MtfB-like"/>
    <property type="match status" value="1"/>
</dbReference>
<protein>
    <recommendedName>
        <fullName evidence="6">Glycosyl transferase family 1 domain-containing protein</fullName>
    </recommendedName>
</protein>
<dbReference type="GO" id="GO:0016757">
    <property type="term" value="F:glycosyltransferase activity"/>
    <property type="evidence" value="ECO:0007669"/>
    <property type="project" value="InterPro"/>
</dbReference>
<reference evidence="4 5" key="1">
    <citation type="journal article" date="2016" name="Nat. Commun.">
        <title>Thousands of microbial genomes shed light on interconnected biogeochemical processes in an aquifer system.</title>
        <authorList>
            <person name="Anantharaman K."/>
            <person name="Brown C.T."/>
            <person name="Hug L.A."/>
            <person name="Sharon I."/>
            <person name="Castelle C.J."/>
            <person name="Probst A.J."/>
            <person name="Thomas B.C."/>
            <person name="Singh A."/>
            <person name="Wilkins M.J."/>
            <person name="Karaoz U."/>
            <person name="Brodie E.L."/>
            <person name="Williams K.H."/>
            <person name="Hubbard S.S."/>
            <person name="Banfield J.F."/>
        </authorList>
    </citation>
    <scope>NUCLEOTIDE SEQUENCE [LARGE SCALE GENOMIC DNA]</scope>
</reference>
<dbReference type="AlphaFoldDB" id="A0A1F5T7Z9"/>
<dbReference type="InterPro" id="IPR028098">
    <property type="entry name" value="Glyco_trans_4-like_N"/>
</dbReference>
<feature type="domain" description="Glycosyl transferase family 1" evidence="2">
    <location>
        <begin position="210"/>
        <end position="349"/>
    </location>
</feature>
<dbReference type="PANTHER" id="PTHR46401">
    <property type="entry name" value="GLYCOSYLTRANSFERASE WBBK-RELATED"/>
    <property type="match status" value="1"/>
</dbReference>
<dbReference type="PANTHER" id="PTHR46401:SF2">
    <property type="entry name" value="GLYCOSYLTRANSFERASE WBBK-RELATED"/>
    <property type="match status" value="1"/>
</dbReference>
<dbReference type="FunFam" id="3.40.50.2000:FF:000119">
    <property type="entry name" value="Glycosyl transferase group 1"/>
    <property type="match status" value="1"/>
</dbReference>
<feature type="domain" description="Glycosyltransferase subfamily 4-like N-terminal" evidence="3">
    <location>
        <begin position="70"/>
        <end position="193"/>
    </location>
</feature>
<dbReference type="InterPro" id="IPR001296">
    <property type="entry name" value="Glyco_trans_1"/>
</dbReference>
<dbReference type="Proteomes" id="UP000178656">
    <property type="component" value="Unassembled WGS sequence"/>
</dbReference>
<organism evidence="4 5">
    <name type="scientific">Candidatus Falkowbacteria bacterium RIFOXYC2_FULL_48_21</name>
    <dbReference type="NCBI Taxonomy" id="1798005"/>
    <lineage>
        <taxon>Bacteria</taxon>
        <taxon>Candidatus Falkowiibacteriota</taxon>
    </lineage>
</organism>
<evidence type="ECO:0000256" key="1">
    <source>
        <dbReference type="ARBA" id="ARBA00022679"/>
    </source>
</evidence>
<proteinExistence type="predicted"/>
<evidence type="ECO:0000313" key="5">
    <source>
        <dbReference type="Proteomes" id="UP000178656"/>
    </source>
</evidence>
<gene>
    <name evidence="4" type="ORF">A2482_03125</name>
</gene>
<dbReference type="EMBL" id="MFGM01000059">
    <property type="protein sequence ID" value="OGF35074.1"/>
    <property type="molecule type" value="Genomic_DNA"/>
</dbReference>
<sequence length="386" mass="43647">MNIAIDIRCLMEREPTGVGEYTLNLLRAIFAHDKNNQYLLFYNSAEDVSNVLPVFNEQGTTPFARAPGKPNVRLCGFAYPNKLFNFSLKFFGRPHLDLLIQKKFGVKPDIFFFPNISFQQTRCPYIITCHDLSYALFPEFLALKKRLWHTIISPRKLFQRAKAIIAVSENTKADLTNRYQISPDKVEMIYSGIPFAPPLDNNAIVEVKAKFKLPEKFILAVGTVEPRKNIDTLITAFNTFSAKHPNNSLVVTGKPNRIRQLKLTENLRERVRLTGFVSPDEKTALYRLASTFVYPSHYEGFGFPPLEAMAQGCPVICANNSSLGEVCDSAALLVNAHDANEIAQALEQMTGAAVREHYKAKGFEQIKKFNWQNTATATIDLFKRTL</sequence>
<evidence type="ECO:0000259" key="3">
    <source>
        <dbReference type="Pfam" id="PF13439"/>
    </source>
</evidence>
<dbReference type="Gene3D" id="3.40.50.2000">
    <property type="entry name" value="Glycogen Phosphorylase B"/>
    <property type="match status" value="2"/>
</dbReference>